<proteinExistence type="predicted"/>
<organism evidence="1 2">
    <name type="scientific">Persicitalea jodogahamensis</name>
    <dbReference type="NCBI Taxonomy" id="402147"/>
    <lineage>
        <taxon>Bacteria</taxon>
        <taxon>Pseudomonadati</taxon>
        <taxon>Bacteroidota</taxon>
        <taxon>Cytophagia</taxon>
        <taxon>Cytophagales</taxon>
        <taxon>Spirosomataceae</taxon>
        <taxon>Persicitalea</taxon>
    </lineage>
</organism>
<comment type="caution">
    <text evidence="1">The sequence shown here is derived from an EMBL/GenBank/DDBJ whole genome shotgun (WGS) entry which is preliminary data.</text>
</comment>
<dbReference type="Gene3D" id="2.180.10.10">
    <property type="entry name" value="RHS repeat-associated core"/>
    <property type="match status" value="1"/>
</dbReference>
<evidence type="ECO:0008006" key="3">
    <source>
        <dbReference type="Google" id="ProtNLM"/>
    </source>
</evidence>
<dbReference type="AlphaFoldDB" id="A0A8J3GA66"/>
<evidence type="ECO:0000313" key="2">
    <source>
        <dbReference type="Proteomes" id="UP000598271"/>
    </source>
</evidence>
<evidence type="ECO:0000313" key="1">
    <source>
        <dbReference type="EMBL" id="GHB71907.1"/>
    </source>
</evidence>
<sequence length="269" mass="30436">MQRKLLLVCFMLAALVGCKKSNSDGGDSPSPQEKGCKVATETINGKPYRIFEYDQNMRLFSITQYVTSASNQTEKRFTFEYESDGTVKVIRETNLLPPYGNLQYSLSYSGVGRLDTVRKYQVLNSGPKILETYALEYNDKGFITKYKWQENSLRYEYDDNGNLTKWFVHIPQISPEVLAAEYGNFDGKYNVYADTRPAELVNLVTSQGVSKQNPGSFKFYEASLRPVQNGLVNYEYNESDFPTKASISLFSPDGSPAGTQVHAFTYNCQ</sequence>
<dbReference type="RefSeq" id="WP_189565015.1">
    <property type="nucleotide sequence ID" value="NZ_BMXF01000002.1"/>
</dbReference>
<protein>
    <recommendedName>
        <fullName evidence="3">DUF4595 domain-containing protein</fullName>
    </recommendedName>
</protein>
<dbReference type="Proteomes" id="UP000598271">
    <property type="component" value="Unassembled WGS sequence"/>
</dbReference>
<name>A0A8J3GA66_9BACT</name>
<accession>A0A8J3GA66</accession>
<reference evidence="1 2" key="1">
    <citation type="journal article" date="2014" name="Int. J. Syst. Evol. Microbiol.">
        <title>Complete genome sequence of Corynebacterium casei LMG S-19264T (=DSM 44701T), isolated from a smear-ripened cheese.</title>
        <authorList>
            <consortium name="US DOE Joint Genome Institute (JGI-PGF)"/>
            <person name="Walter F."/>
            <person name="Albersmeier A."/>
            <person name="Kalinowski J."/>
            <person name="Ruckert C."/>
        </authorList>
    </citation>
    <scope>NUCLEOTIDE SEQUENCE [LARGE SCALE GENOMIC DNA]</scope>
    <source>
        <strain evidence="1 2">KCTC 12866</strain>
    </source>
</reference>
<dbReference type="EMBL" id="BMXF01000002">
    <property type="protein sequence ID" value="GHB71907.1"/>
    <property type="molecule type" value="Genomic_DNA"/>
</dbReference>
<keyword evidence="2" id="KW-1185">Reference proteome</keyword>
<dbReference type="PROSITE" id="PS51257">
    <property type="entry name" value="PROKAR_LIPOPROTEIN"/>
    <property type="match status" value="1"/>
</dbReference>
<gene>
    <name evidence="1" type="ORF">GCM10007390_27320</name>
</gene>